<evidence type="ECO:0000256" key="2">
    <source>
        <dbReference type="ARBA" id="ARBA00023136"/>
    </source>
</evidence>
<evidence type="ECO:0000313" key="5">
    <source>
        <dbReference type="EMBL" id="MDQ2068821.1"/>
    </source>
</evidence>
<keyword evidence="6" id="KW-1185">Reference proteome</keyword>
<dbReference type="Gene3D" id="2.40.170.20">
    <property type="entry name" value="TonB-dependent receptor, beta-barrel domain"/>
    <property type="match status" value="1"/>
</dbReference>
<dbReference type="RefSeq" id="WP_306727321.1">
    <property type="nucleotide sequence ID" value="NZ_JAVDDT010000002.1"/>
</dbReference>
<gene>
    <name evidence="5" type="ORF">RBH19_02895</name>
</gene>
<accession>A0ABU0W497</accession>
<comment type="subcellular location">
    <subcellularLocation>
        <location evidence="1">Cell outer membrane</location>
    </subcellularLocation>
</comment>
<protein>
    <submittedName>
        <fullName evidence="5">MtrB/PioB family decaheme-associated outer membrane protein</fullName>
    </submittedName>
</protein>
<dbReference type="EMBL" id="JAVDDT010000002">
    <property type="protein sequence ID" value="MDQ2068821.1"/>
    <property type="molecule type" value="Genomic_DNA"/>
</dbReference>
<dbReference type="SUPFAM" id="SSF56935">
    <property type="entry name" value="Porins"/>
    <property type="match status" value="1"/>
</dbReference>
<keyword evidence="3" id="KW-0998">Cell outer membrane</keyword>
<feature type="chain" id="PRO_5046038808" evidence="4">
    <location>
        <begin position="26"/>
        <end position="742"/>
    </location>
</feature>
<dbReference type="InterPro" id="IPR036942">
    <property type="entry name" value="Beta-barrel_TonB_sf"/>
</dbReference>
<dbReference type="NCBIfam" id="TIGR03509">
    <property type="entry name" value="OMP_MtrB_PioB"/>
    <property type="match status" value="1"/>
</dbReference>
<evidence type="ECO:0000256" key="4">
    <source>
        <dbReference type="SAM" id="SignalP"/>
    </source>
</evidence>
<dbReference type="Pfam" id="PF11854">
    <property type="entry name" value="MtrB_PioB"/>
    <property type="match status" value="1"/>
</dbReference>
<keyword evidence="4" id="KW-0732">Signal</keyword>
<sequence length="742" mass="84839">MSLSPRSGRYWLPVLLLALSWPLAAEQSSDGDTGWLLMDLDLGLGYQDGELTGLGRSDYLASEGWRGIGGLWLDWRSERTSDDPAHFLLDAESRGPTGRWLDMSYNRQGVHRTRLHYLGLPRRLGDGLTPYSGAGGYELRLPDDWDAAAGTSDMGGLDEPLMVAPYDHMRRELRLAHERTLDQRWQLGTDFRVERRDGTRPVAAVMGITGGNTRAALVPAPVDYETREAEITLRYQREGFHAETAYFLSRFDGGRNHMRFDSPWTDVGGWSPAAFHPDGRGHLGLPPDNQSQQLRFGLGQVLSSTLRLSADMAIGRTEQDEPFLAYTINPDLTVEEGLPRDSLEGRIDLLRIHGRLNWQPMPRLRVDLRYRHEDRDNRTPVDVFNYVGGDAANQTPGSAHGRARLNRPISFTEDRLDLDTAWRLAEGGQLSAGYQRQAIRRDYTDVGRTEEDRIRLGLRRPLGERQQWSLRLEQAWRRADDYDATADYFHSHTSEYIDTVDEALRFDNHPLMYRYNLADRDQQRVELRWDLFAADELQLGAGYQFSQEDYDNSPLGLERGHRQGFTADMGWQIGSAWALDAFASSDLMEADQSNRSFRGGGFLASEFQDPARNWRVENRDRYRSLGSGLNWQPQDAGYRIRLEWVESRSRSTFDLFSGPALTLEPLDPVRTRGRVITLSGEHELSERMALRWEWYRDHFSSDDWAWVDVAPDTIERVIGSGQSLGYETLDWVSLSLRWSFKP</sequence>
<comment type="caution">
    <text evidence="5">The sequence shown here is derived from an EMBL/GenBank/DDBJ whole genome shotgun (WGS) entry which is preliminary data.</text>
</comment>
<proteinExistence type="predicted"/>
<organism evidence="5 6">
    <name type="scientific">Natronospira bacteriovora</name>
    <dbReference type="NCBI Taxonomy" id="3069753"/>
    <lineage>
        <taxon>Bacteria</taxon>
        <taxon>Pseudomonadati</taxon>
        <taxon>Pseudomonadota</taxon>
        <taxon>Gammaproteobacteria</taxon>
        <taxon>Natronospirales</taxon>
        <taxon>Natronospiraceae</taxon>
        <taxon>Natronospira</taxon>
    </lineage>
</organism>
<evidence type="ECO:0000313" key="6">
    <source>
        <dbReference type="Proteomes" id="UP001239019"/>
    </source>
</evidence>
<reference evidence="5 6" key="1">
    <citation type="submission" date="2023-08" db="EMBL/GenBank/DDBJ databases">
        <title>Whole-genome sequencing of halo(alkali)philic microorganisms from hypersaline lakes.</title>
        <authorList>
            <person name="Sorokin D.Y."/>
            <person name="Abbas B."/>
            <person name="Merkel A.Y."/>
        </authorList>
    </citation>
    <scope>NUCLEOTIDE SEQUENCE [LARGE SCALE GENOMIC DNA]</scope>
    <source>
        <strain evidence="5 6">AB-CW4</strain>
    </source>
</reference>
<dbReference type="Proteomes" id="UP001239019">
    <property type="component" value="Unassembled WGS sequence"/>
</dbReference>
<evidence type="ECO:0000256" key="3">
    <source>
        <dbReference type="ARBA" id="ARBA00023237"/>
    </source>
</evidence>
<keyword evidence="2" id="KW-0472">Membrane</keyword>
<name>A0ABU0W497_9GAMM</name>
<dbReference type="InterPro" id="IPR020016">
    <property type="entry name" value="Decahaem-assoc_OM_MtrB/PioB"/>
</dbReference>
<feature type="signal peptide" evidence="4">
    <location>
        <begin position="1"/>
        <end position="25"/>
    </location>
</feature>
<evidence type="ECO:0000256" key="1">
    <source>
        <dbReference type="ARBA" id="ARBA00004442"/>
    </source>
</evidence>